<organism evidence="1 2">
    <name type="scientific">Olea europaea subsp. europaea</name>
    <dbReference type="NCBI Taxonomy" id="158383"/>
    <lineage>
        <taxon>Eukaryota</taxon>
        <taxon>Viridiplantae</taxon>
        <taxon>Streptophyta</taxon>
        <taxon>Embryophyta</taxon>
        <taxon>Tracheophyta</taxon>
        <taxon>Spermatophyta</taxon>
        <taxon>Magnoliopsida</taxon>
        <taxon>eudicotyledons</taxon>
        <taxon>Gunneridae</taxon>
        <taxon>Pentapetalae</taxon>
        <taxon>asterids</taxon>
        <taxon>lamiids</taxon>
        <taxon>Lamiales</taxon>
        <taxon>Oleaceae</taxon>
        <taxon>Oleeae</taxon>
        <taxon>Olea</taxon>
    </lineage>
</organism>
<gene>
    <name evidence="1" type="ORF">OLEA9_A000494</name>
</gene>
<reference evidence="1 2" key="1">
    <citation type="submission" date="2019-12" db="EMBL/GenBank/DDBJ databases">
        <authorList>
            <person name="Alioto T."/>
            <person name="Alioto T."/>
            <person name="Gomez Garrido J."/>
        </authorList>
    </citation>
    <scope>NUCLEOTIDE SEQUENCE [LARGE SCALE GENOMIC DNA]</scope>
</reference>
<accession>A0A8S0PIC3</accession>
<comment type="caution">
    <text evidence="1">The sequence shown here is derived from an EMBL/GenBank/DDBJ whole genome shotgun (WGS) entry which is preliminary data.</text>
</comment>
<dbReference type="AlphaFoldDB" id="A0A8S0PIC3"/>
<evidence type="ECO:0000313" key="1">
    <source>
        <dbReference type="EMBL" id="CAA2950527.1"/>
    </source>
</evidence>
<dbReference type="Proteomes" id="UP000594638">
    <property type="component" value="Unassembled WGS sequence"/>
</dbReference>
<keyword evidence="2" id="KW-1185">Reference proteome</keyword>
<evidence type="ECO:0000313" key="2">
    <source>
        <dbReference type="Proteomes" id="UP000594638"/>
    </source>
</evidence>
<name>A0A8S0PIC3_OLEEU</name>
<dbReference type="EMBL" id="CACTIH010000076">
    <property type="protein sequence ID" value="CAA2950527.1"/>
    <property type="molecule type" value="Genomic_DNA"/>
</dbReference>
<sequence>MAAPGPDLGPVFSLTRRVVLGPPRSRGIEIEWPVGRNAGVTGASVVAGAPRLDLGPVFNTETKGDRDGEACWSVVAGLF</sequence>
<dbReference type="Gramene" id="OE9A000494T1">
    <property type="protein sequence ID" value="OE9A000494C1"/>
    <property type="gene ID" value="OE9A000494"/>
</dbReference>
<proteinExistence type="predicted"/>
<protein>
    <submittedName>
        <fullName evidence="1">Uncharacterized protein</fullName>
    </submittedName>
</protein>